<accession>A0ABD1E5V5</accession>
<dbReference type="SMART" id="SM00248">
    <property type="entry name" value="ANK"/>
    <property type="match status" value="3"/>
</dbReference>
<dbReference type="Pfam" id="PF12796">
    <property type="entry name" value="Ank_2"/>
    <property type="match status" value="1"/>
</dbReference>
<evidence type="ECO:0000256" key="2">
    <source>
        <dbReference type="ARBA" id="ARBA00023043"/>
    </source>
</evidence>
<dbReference type="PROSITE" id="PS50088">
    <property type="entry name" value="ANK_REPEAT"/>
    <property type="match status" value="1"/>
</dbReference>
<dbReference type="EMBL" id="JBDJPC010000014">
    <property type="protein sequence ID" value="KAL1488441.1"/>
    <property type="molecule type" value="Genomic_DNA"/>
</dbReference>
<gene>
    <name evidence="5" type="ORF">ABEB36_014912</name>
</gene>
<keyword evidence="4" id="KW-0812">Transmembrane</keyword>
<evidence type="ECO:0000256" key="3">
    <source>
        <dbReference type="PROSITE-ProRule" id="PRU00023"/>
    </source>
</evidence>
<feature type="repeat" description="ANK" evidence="3">
    <location>
        <begin position="93"/>
        <end position="125"/>
    </location>
</feature>
<keyword evidence="4" id="KW-0472">Membrane</keyword>
<feature type="transmembrane region" description="Helical" evidence="4">
    <location>
        <begin position="27"/>
        <end position="45"/>
    </location>
</feature>
<protein>
    <submittedName>
        <fullName evidence="5">Uncharacterized protein</fullName>
    </submittedName>
</protein>
<evidence type="ECO:0000256" key="4">
    <source>
        <dbReference type="SAM" id="Phobius"/>
    </source>
</evidence>
<keyword evidence="1" id="KW-0677">Repeat</keyword>
<dbReference type="PANTHER" id="PTHR24198">
    <property type="entry name" value="ANKYRIN REPEAT AND PROTEIN KINASE DOMAIN-CONTAINING PROTEIN"/>
    <property type="match status" value="1"/>
</dbReference>
<evidence type="ECO:0000256" key="1">
    <source>
        <dbReference type="ARBA" id="ARBA00022737"/>
    </source>
</evidence>
<name>A0ABD1E5V5_HYPHA</name>
<dbReference type="InterPro" id="IPR036770">
    <property type="entry name" value="Ankyrin_rpt-contain_sf"/>
</dbReference>
<keyword evidence="4" id="KW-1133">Transmembrane helix</keyword>
<dbReference type="Gene3D" id="1.25.40.20">
    <property type="entry name" value="Ankyrin repeat-containing domain"/>
    <property type="match status" value="1"/>
</dbReference>
<keyword evidence="2 3" id="KW-0040">ANK repeat</keyword>
<proteinExistence type="predicted"/>
<reference evidence="5 6" key="1">
    <citation type="submission" date="2024-05" db="EMBL/GenBank/DDBJ databases">
        <title>Genetic variation in Jamaican populations of the coffee berry borer (Hypothenemus hampei).</title>
        <authorList>
            <person name="Errbii M."/>
            <person name="Myrie A."/>
        </authorList>
    </citation>
    <scope>NUCLEOTIDE SEQUENCE [LARGE SCALE GENOMIC DNA]</scope>
    <source>
        <strain evidence="5">JA-Hopewell-2020-01-JO</strain>
        <tissue evidence="5">Whole body</tissue>
    </source>
</reference>
<organism evidence="5 6">
    <name type="scientific">Hypothenemus hampei</name>
    <name type="common">Coffee berry borer</name>
    <dbReference type="NCBI Taxonomy" id="57062"/>
    <lineage>
        <taxon>Eukaryota</taxon>
        <taxon>Metazoa</taxon>
        <taxon>Ecdysozoa</taxon>
        <taxon>Arthropoda</taxon>
        <taxon>Hexapoda</taxon>
        <taxon>Insecta</taxon>
        <taxon>Pterygota</taxon>
        <taxon>Neoptera</taxon>
        <taxon>Endopterygota</taxon>
        <taxon>Coleoptera</taxon>
        <taxon>Polyphaga</taxon>
        <taxon>Cucujiformia</taxon>
        <taxon>Curculionidae</taxon>
        <taxon>Scolytinae</taxon>
        <taxon>Hypothenemus</taxon>
    </lineage>
</organism>
<dbReference type="PROSITE" id="PS50297">
    <property type="entry name" value="ANK_REP_REGION"/>
    <property type="match status" value="1"/>
</dbReference>
<dbReference type="InterPro" id="IPR002110">
    <property type="entry name" value="Ankyrin_rpt"/>
</dbReference>
<comment type="caution">
    <text evidence="5">The sequence shown here is derived from an EMBL/GenBank/DDBJ whole genome shotgun (WGS) entry which is preliminary data.</text>
</comment>
<keyword evidence="6" id="KW-1185">Reference proteome</keyword>
<dbReference type="AlphaFoldDB" id="A0ABD1E5V5"/>
<evidence type="ECO:0000313" key="5">
    <source>
        <dbReference type="EMBL" id="KAL1488441.1"/>
    </source>
</evidence>
<dbReference type="SUPFAM" id="SSF48403">
    <property type="entry name" value="Ankyrin repeat"/>
    <property type="match status" value="1"/>
</dbReference>
<sequence>MCTISASMFNALRQWCAGSGLLNNGKFLYFVVLSLFVYCVILLLLKLCYVVNSSADDTDFIKLYKACEENDTITCIAILKKRPHYVNRFKLPEGYTPFMMACAYVNTPLVKYMLEIGAQVSLKSKNNETPFYLAAFYHIRNKDSTNASCIRELYYAGANINEPTRNITPLQLAAIFGHTSLVKCEESRTSRNSQFDRLCRTI</sequence>
<dbReference type="PANTHER" id="PTHR24198:SF165">
    <property type="entry name" value="ANKYRIN REPEAT-CONTAINING PROTEIN-RELATED"/>
    <property type="match status" value="1"/>
</dbReference>
<dbReference type="Proteomes" id="UP001566132">
    <property type="component" value="Unassembled WGS sequence"/>
</dbReference>
<evidence type="ECO:0000313" key="6">
    <source>
        <dbReference type="Proteomes" id="UP001566132"/>
    </source>
</evidence>